<reference evidence="2" key="1">
    <citation type="journal article" date="2017" name="Nature">
        <title>The genome of Chenopodium quinoa.</title>
        <authorList>
            <person name="Jarvis D.E."/>
            <person name="Ho Y.S."/>
            <person name="Lightfoot D.J."/>
            <person name="Schmoeckel S.M."/>
            <person name="Li B."/>
            <person name="Borm T.J.A."/>
            <person name="Ohyanagi H."/>
            <person name="Mineta K."/>
            <person name="Michell C.T."/>
            <person name="Saber N."/>
            <person name="Kharbatia N.M."/>
            <person name="Rupper R.R."/>
            <person name="Sharp A.R."/>
            <person name="Dally N."/>
            <person name="Boughton B.A."/>
            <person name="Woo Y.H."/>
            <person name="Gao G."/>
            <person name="Schijlen E.G.W.M."/>
            <person name="Guo X."/>
            <person name="Momin A.A."/>
            <person name="Negrao S."/>
            <person name="Al-Babili S."/>
            <person name="Gehring C."/>
            <person name="Roessner U."/>
            <person name="Jung C."/>
            <person name="Murphy K."/>
            <person name="Arold S.T."/>
            <person name="Gojobori T."/>
            <person name="van der Linden C.G."/>
            <person name="van Loo E.N."/>
            <person name="Jellen E.N."/>
            <person name="Maughan P.J."/>
            <person name="Tester M."/>
        </authorList>
    </citation>
    <scope>NUCLEOTIDE SEQUENCE [LARGE SCALE GENOMIC DNA]</scope>
    <source>
        <strain evidence="2">cv. PI 614886</strain>
    </source>
</reference>
<keyword evidence="3" id="KW-1185">Reference proteome</keyword>
<protein>
    <submittedName>
        <fullName evidence="2">Uncharacterized protein</fullName>
    </submittedName>
</protein>
<name>A0A803LVZ3_CHEQI</name>
<feature type="transmembrane region" description="Helical" evidence="1">
    <location>
        <begin position="161"/>
        <end position="180"/>
    </location>
</feature>
<sequence>MTKQNLRIRVNDMWTKFEHKFQGCFKQYVLSPSYEQDIIRTLAIEDENDDSPQLCEPNEDDYVDVVHANEDEREYVSKADEFLHSNDEEEDDFNSETSIDDKSEYEKKHRLSTDLSILKARLACNEHEKSRLASELNKLKNNSNYRADCGFREDEHAMKKLIVTCVIVSVVVSFCFVKLIG</sequence>
<evidence type="ECO:0000313" key="2">
    <source>
        <dbReference type="EnsemblPlants" id="AUR62019644-RA:cds"/>
    </source>
</evidence>
<dbReference type="Gramene" id="AUR62019644-RA">
    <property type="protein sequence ID" value="AUR62019644-RA:cds"/>
    <property type="gene ID" value="AUR62019644"/>
</dbReference>
<dbReference type="Proteomes" id="UP000596660">
    <property type="component" value="Unplaced"/>
</dbReference>
<keyword evidence="1" id="KW-0812">Transmembrane</keyword>
<evidence type="ECO:0000256" key="1">
    <source>
        <dbReference type="SAM" id="Phobius"/>
    </source>
</evidence>
<dbReference type="EnsemblPlants" id="AUR62019644-RA">
    <property type="protein sequence ID" value="AUR62019644-RA:cds"/>
    <property type="gene ID" value="AUR62019644"/>
</dbReference>
<proteinExistence type="predicted"/>
<accession>A0A803LVZ3</accession>
<dbReference type="AlphaFoldDB" id="A0A803LVZ3"/>
<evidence type="ECO:0000313" key="3">
    <source>
        <dbReference type="Proteomes" id="UP000596660"/>
    </source>
</evidence>
<keyword evidence="1" id="KW-0472">Membrane</keyword>
<organism evidence="2 3">
    <name type="scientific">Chenopodium quinoa</name>
    <name type="common">Quinoa</name>
    <dbReference type="NCBI Taxonomy" id="63459"/>
    <lineage>
        <taxon>Eukaryota</taxon>
        <taxon>Viridiplantae</taxon>
        <taxon>Streptophyta</taxon>
        <taxon>Embryophyta</taxon>
        <taxon>Tracheophyta</taxon>
        <taxon>Spermatophyta</taxon>
        <taxon>Magnoliopsida</taxon>
        <taxon>eudicotyledons</taxon>
        <taxon>Gunneridae</taxon>
        <taxon>Pentapetalae</taxon>
        <taxon>Caryophyllales</taxon>
        <taxon>Chenopodiaceae</taxon>
        <taxon>Chenopodioideae</taxon>
        <taxon>Atripliceae</taxon>
        <taxon>Chenopodium</taxon>
    </lineage>
</organism>
<reference evidence="2" key="2">
    <citation type="submission" date="2021-03" db="UniProtKB">
        <authorList>
            <consortium name="EnsemblPlants"/>
        </authorList>
    </citation>
    <scope>IDENTIFICATION</scope>
</reference>
<keyword evidence="1" id="KW-1133">Transmembrane helix</keyword>